<evidence type="ECO:0000256" key="3">
    <source>
        <dbReference type="ARBA" id="ARBA00022519"/>
    </source>
</evidence>
<dbReference type="Proteomes" id="UP000233742">
    <property type="component" value="Chromosome"/>
</dbReference>
<dbReference type="Gene3D" id="3.40.50.300">
    <property type="entry name" value="P-loop containing nucleotide triphosphate hydrolases"/>
    <property type="match status" value="1"/>
</dbReference>
<dbReference type="PANTHER" id="PTHR42781:SF1">
    <property type="entry name" value="THIAMINE IMPORT ATP-BINDING PROTEIN THIQ"/>
    <property type="match status" value="1"/>
</dbReference>
<dbReference type="InterPro" id="IPR050093">
    <property type="entry name" value="ABC_SmlMolc_Importer"/>
</dbReference>
<protein>
    <submittedName>
        <fullName evidence="10">Thiamine ABC transporter ATP-binding protein</fullName>
    </submittedName>
</protein>
<dbReference type="PROSITE" id="PS00211">
    <property type="entry name" value="ABC_TRANSPORTER_1"/>
    <property type="match status" value="1"/>
</dbReference>
<evidence type="ECO:0000313" key="10">
    <source>
        <dbReference type="EMBL" id="AUH33494.1"/>
    </source>
</evidence>
<evidence type="ECO:0000259" key="9">
    <source>
        <dbReference type="PROSITE" id="PS50893"/>
    </source>
</evidence>
<dbReference type="PROSITE" id="PS50893">
    <property type="entry name" value="ABC_TRANSPORTER_2"/>
    <property type="match status" value="1"/>
</dbReference>
<keyword evidence="7" id="KW-0472">Membrane</keyword>
<evidence type="ECO:0000256" key="7">
    <source>
        <dbReference type="ARBA" id="ARBA00023136"/>
    </source>
</evidence>
<dbReference type="InterPro" id="IPR003593">
    <property type="entry name" value="AAA+_ATPase"/>
</dbReference>
<dbReference type="GO" id="GO:0016887">
    <property type="term" value="F:ATP hydrolysis activity"/>
    <property type="evidence" value="ECO:0007669"/>
    <property type="project" value="InterPro"/>
</dbReference>
<feature type="domain" description="ABC transporter" evidence="9">
    <location>
        <begin position="2"/>
        <end position="230"/>
    </location>
</feature>
<evidence type="ECO:0000256" key="2">
    <source>
        <dbReference type="ARBA" id="ARBA00022475"/>
    </source>
</evidence>
<dbReference type="SMART" id="SM00382">
    <property type="entry name" value="AAA"/>
    <property type="match status" value="1"/>
</dbReference>
<evidence type="ECO:0000256" key="6">
    <source>
        <dbReference type="ARBA" id="ARBA00022967"/>
    </source>
</evidence>
<dbReference type="OrthoDB" id="9802264at2"/>
<reference evidence="10 11" key="1">
    <citation type="submission" date="2017-12" db="EMBL/GenBank/DDBJ databases">
        <authorList>
            <person name="Hurst M.R.H."/>
        </authorList>
    </citation>
    <scope>NUCLEOTIDE SEQUENCE [LARGE SCALE GENOMIC DNA]</scope>
    <source>
        <strain evidence="10 11">BM15</strain>
    </source>
</reference>
<dbReference type="InterPro" id="IPR027417">
    <property type="entry name" value="P-loop_NTPase"/>
</dbReference>
<dbReference type="InterPro" id="IPR003439">
    <property type="entry name" value="ABC_transporter-like_ATP-bd"/>
</dbReference>
<dbReference type="PANTHER" id="PTHR42781">
    <property type="entry name" value="SPERMIDINE/PUTRESCINE IMPORT ATP-BINDING PROTEIN POTA"/>
    <property type="match status" value="1"/>
</dbReference>
<dbReference type="Pfam" id="PF00005">
    <property type="entry name" value="ABC_tran"/>
    <property type="match status" value="1"/>
</dbReference>
<dbReference type="AlphaFoldDB" id="A0A2K9EW32"/>
<accession>A0A2K9EW32</accession>
<name>A0A2K9EW32_9RHOB</name>
<evidence type="ECO:0000313" key="11">
    <source>
        <dbReference type="Proteomes" id="UP000233742"/>
    </source>
</evidence>
<dbReference type="InterPro" id="IPR017871">
    <property type="entry name" value="ABC_transporter-like_CS"/>
</dbReference>
<organism evidence="10 11">
    <name type="scientific">Paracoccus tegillarcae</name>
    <dbReference type="NCBI Taxonomy" id="1529068"/>
    <lineage>
        <taxon>Bacteria</taxon>
        <taxon>Pseudomonadati</taxon>
        <taxon>Pseudomonadota</taxon>
        <taxon>Alphaproteobacteria</taxon>
        <taxon>Rhodobacterales</taxon>
        <taxon>Paracoccaceae</taxon>
        <taxon>Paracoccus</taxon>
    </lineage>
</organism>
<keyword evidence="5 10" id="KW-0067">ATP-binding</keyword>
<dbReference type="GO" id="GO:0005524">
    <property type="term" value="F:ATP binding"/>
    <property type="evidence" value="ECO:0007669"/>
    <property type="project" value="UniProtKB-KW"/>
</dbReference>
<keyword evidence="2" id="KW-1003">Cell membrane</keyword>
<dbReference type="RefSeq" id="WP_101460163.1">
    <property type="nucleotide sequence ID" value="NZ_CP025408.1"/>
</dbReference>
<keyword evidence="4" id="KW-0547">Nucleotide-binding</keyword>
<evidence type="ECO:0000256" key="4">
    <source>
        <dbReference type="ARBA" id="ARBA00022741"/>
    </source>
</evidence>
<keyword evidence="6" id="KW-1278">Translocase</keyword>
<keyword evidence="11" id="KW-1185">Reference proteome</keyword>
<evidence type="ECO:0000256" key="8">
    <source>
        <dbReference type="SAM" id="MobiDB-lite"/>
    </source>
</evidence>
<gene>
    <name evidence="10" type="ORF">CUV01_08925</name>
</gene>
<feature type="region of interest" description="Disordered" evidence="8">
    <location>
        <begin position="212"/>
        <end position="231"/>
    </location>
</feature>
<dbReference type="EMBL" id="CP025408">
    <property type="protein sequence ID" value="AUH33494.1"/>
    <property type="molecule type" value="Genomic_DNA"/>
</dbReference>
<sequence>MLEFRDLSVTLGDFSLSADLSVDQGARVAVIGASGSGKSTLLSLVSGFLPPDRGQVLWEGRDLRPLAPGQRPVSVLFQDQNLFPHLTVAQNIGLGLRPDLRLSGDQHRQVAQALERVGLTGMADRKPARLSGGQQSRVALARVLLRARPILLLDEAFSALGPALKDEMLDLLAQIAGQTGATVLMVTHDPDDARRFAPQTIVIENGRANPPVATGPLLDNPPPGLRRYLGA</sequence>
<evidence type="ECO:0000256" key="5">
    <source>
        <dbReference type="ARBA" id="ARBA00022840"/>
    </source>
</evidence>
<keyword evidence="1" id="KW-0813">Transport</keyword>
<keyword evidence="3" id="KW-0997">Cell inner membrane</keyword>
<dbReference type="KEGG" id="paro:CUV01_08925"/>
<evidence type="ECO:0000256" key="1">
    <source>
        <dbReference type="ARBA" id="ARBA00022448"/>
    </source>
</evidence>
<dbReference type="SUPFAM" id="SSF52540">
    <property type="entry name" value="P-loop containing nucleoside triphosphate hydrolases"/>
    <property type="match status" value="1"/>
</dbReference>
<proteinExistence type="predicted"/>